<feature type="transmembrane region" description="Helical" evidence="7">
    <location>
        <begin position="392"/>
        <end position="409"/>
    </location>
</feature>
<comment type="subcellular location">
    <subcellularLocation>
        <location evidence="1">Membrane</location>
        <topology evidence="1">Multi-pass membrane protein</topology>
    </subcellularLocation>
</comment>
<evidence type="ECO:0000313" key="8">
    <source>
        <dbReference type="EMBL" id="POR38261.1"/>
    </source>
</evidence>
<feature type="compositionally biased region" description="Polar residues" evidence="6">
    <location>
        <begin position="234"/>
        <end position="256"/>
    </location>
</feature>
<evidence type="ECO:0000256" key="1">
    <source>
        <dbReference type="ARBA" id="ARBA00004141"/>
    </source>
</evidence>
<dbReference type="STRING" id="94208.A0A2S4L787"/>
<evidence type="ECO:0000256" key="5">
    <source>
        <dbReference type="ARBA" id="ARBA00023136"/>
    </source>
</evidence>
<feature type="transmembrane region" description="Helical" evidence="7">
    <location>
        <begin position="603"/>
        <end position="624"/>
    </location>
</feature>
<evidence type="ECO:0000256" key="6">
    <source>
        <dbReference type="SAM" id="MobiDB-lite"/>
    </source>
</evidence>
<dbReference type="EMBL" id="PKSG01000155">
    <property type="protein sequence ID" value="POR38261.1"/>
    <property type="molecule type" value="Genomic_DNA"/>
</dbReference>
<comment type="similarity">
    <text evidence="2">Belongs to the multi antimicrobial extrusion (MATE) (TC 2.A.66.1) family.</text>
</comment>
<proteinExistence type="inferred from homology"/>
<protein>
    <submittedName>
        <fullName evidence="8">Transporter</fullName>
    </submittedName>
</protein>
<keyword evidence="5 7" id="KW-0472">Membrane</keyword>
<evidence type="ECO:0000313" key="9">
    <source>
        <dbReference type="Proteomes" id="UP000237481"/>
    </source>
</evidence>
<feature type="transmembrane region" description="Helical" evidence="7">
    <location>
        <begin position="429"/>
        <end position="447"/>
    </location>
</feature>
<accession>A0A2S4L787</accession>
<feature type="transmembrane region" description="Helical" evidence="7">
    <location>
        <begin position="486"/>
        <end position="512"/>
    </location>
</feature>
<keyword evidence="4 7" id="KW-1133">Transmembrane helix</keyword>
<feature type="transmembrane region" description="Helical" evidence="7">
    <location>
        <begin position="459"/>
        <end position="480"/>
    </location>
</feature>
<feature type="transmembrane region" description="Helical" evidence="7">
    <location>
        <begin position="673"/>
        <end position="698"/>
    </location>
</feature>
<dbReference type="Proteomes" id="UP000237481">
    <property type="component" value="Unassembled WGS sequence"/>
</dbReference>
<feature type="transmembrane region" description="Helical" evidence="7">
    <location>
        <begin position="704"/>
        <end position="725"/>
    </location>
</feature>
<dbReference type="AlphaFoldDB" id="A0A2S4L787"/>
<feature type="compositionally biased region" description="Polar residues" evidence="6">
    <location>
        <begin position="213"/>
        <end position="223"/>
    </location>
</feature>
<comment type="caution">
    <text evidence="8">The sequence shown here is derived from an EMBL/GenBank/DDBJ whole genome shotgun (WGS) entry which is preliminary data.</text>
</comment>
<dbReference type="OrthoDB" id="2126698at2759"/>
<dbReference type="PANTHER" id="PTHR11206">
    <property type="entry name" value="MULTIDRUG RESISTANCE PROTEIN"/>
    <property type="match status" value="1"/>
</dbReference>
<dbReference type="GO" id="GO:1990961">
    <property type="term" value="P:xenobiotic detoxification by transmembrane export across the plasma membrane"/>
    <property type="evidence" value="ECO:0007669"/>
    <property type="project" value="InterPro"/>
</dbReference>
<dbReference type="GO" id="GO:0042910">
    <property type="term" value="F:xenobiotic transmembrane transporter activity"/>
    <property type="evidence" value="ECO:0007669"/>
    <property type="project" value="InterPro"/>
</dbReference>
<dbReference type="GO" id="GO:0016020">
    <property type="term" value="C:membrane"/>
    <property type="evidence" value="ECO:0007669"/>
    <property type="project" value="UniProtKB-SubCell"/>
</dbReference>
<reference evidence="8 9" key="1">
    <citation type="submission" date="2018-01" db="EMBL/GenBank/DDBJ databases">
        <title>Harnessing the power of phylogenomics to disentangle the directionality and signatures of interkingdom host jumping in the parasitic fungal genus Tolypocladium.</title>
        <authorList>
            <person name="Quandt C.A."/>
            <person name="Patterson W."/>
            <person name="Spatafora J.W."/>
        </authorList>
    </citation>
    <scope>NUCLEOTIDE SEQUENCE [LARGE SCALE GENOMIC DNA]</scope>
    <source>
        <strain evidence="8 9">NRBC 100945</strain>
    </source>
</reference>
<evidence type="ECO:0000256" key="2">
    <source>
        <dbReference type="ARBA" id="ARBA00010199"/>
    </source>
</evidence>
<dbReference type="CDD" id="cd13132">
    <property type="entry name" value="MATE_eukaryotic"/>
    <property type="match status" value="1"/>
</dbReference>
<feature type="transmembrane region" description="Helical" evidence="7">
    <location>
        <begin position="295"/>
        <end position="315"/>
    </location>
</feature>
<name>A0A2S4L787_9HYPO</name>
<keyword evidence="3 7" id="KW-0812">Transmembrane</keyword>
<evidence type="ECO:0000256" key="3">
    <source>
        <dbReference type="ARBA" id="ARBA00022692"/>
    </source>
</evidence>
<gene>
    <name evidence="8" type="ORF">TPAR_01527</name>
</gene>
<dbReference type="InterPro" id="IPR045069">
    <property type="entry name" value="MATE_euk"/>
</dbReference>
<evidence type="ECO:0000256" key="4">
    <source>
        <dbReference type="ARBA" id="ARBA00022989"/>
    </source>
</evidence>
<dbReference type="NCBIfam" id="TIGR00797">
    <property type="entry name" value="matE"/>
    <property type="match status" value="1"/>
</dbReference>
<feature type="non-terminal residue" evidence="8">
    <location>
        <position position="1"/>
    </location>
</feature>
<feature type="region of interest" description="Disordered" evidence="6">
    <location>
        <begin position="213"/>
        <end position="268"/>
    </location>
</feature>
<evidence type="ECO:0000256" key="7">
    <source>
        <dbReference type="SAM" id="Phobius"/>
    </source>
</evidence>
<dbReference type="Pfam" id="PF01554">
    <property type="entry name" value="MatE"/>
    <property type="match status" value="2"/>
</dbReference>
<sequence length="743" mass="81405">LTPAATAWGDGEDESSYQDQEFDWRLHVPSHFQFLKPFTSCVTRSSELGASASPLEASGAIPALPLLGKGTRSVQAPTHDALARILCRLCSFQSNFNSKWIVVNTSDRLATGPVPDAIDWCLARSRLSKLRSRTHPHVYMTPIVTAIATFAIQAPPSTAVVRITTLASQTAMSRHVFNRQQIDKTVPSHYEWKKNRVAEQSLFADDYVLSPSNYHEQGNQTMETRLRQSDSSDESVTSCQQTDTSSFLNDDSNGADSESRSGDELLEEQRREVVDSSCLRPTWQQEAKIITATSAPLIVTFFLQYSITVVSILAVGRLGKIELGAVSREWSLRLKPRQDEGTMLIHRTVANMSAAISCLTPFQGLATSLDTLCAQAYGSGCKHLVGLQCQRMTVLLLCLAVPVAMSWIYSEHILIHVVPDRETARLAALYLRTLAFAIPGIVVFETGKQFLQSQGLFRATTYILLLASPINAFLHWLLIWKFGMGFLGASIAATVTLNLMAVLLVLYVVFINGSQCWGGFSSRAFTNWWIMIRLVLPGMIMLEAEWLTFEMMTILASRFGTEYLAAQSVLSTLTTISYQVPFPLSIAASTRVANLIGAGRVHAARAFVATCAVVLFNLAIYSALRFQIPILFSADEDVRALVAQTLPLVTVVQVFDGISAEAHGLLRGIGKQFVGGSVTIIAYYGISLPISLALVFGLDWKLDGMWAGVAIGSVVVSLVEFIYLLRTDWHVAAAEAEARNAAG</sequence>
<organism evidence="8 9">
    <name type="scientific">Tolypocladium paradoxum</name>
    <dbReference type="NCBI Taxonomy" id="94208"/>
    <lineage>
        <taxon>Eukaryota</taxon>
        <taxon>Fungi</taxon>
        <taxon>Dikarya</taxon>
        <taxon>Ascomycota</taxon>
        <taxon>Pezizomycotina</taxon>
        <taxon>Sordariomycetes</taxon>
        <taxon>Hypocreomycetidae</taxon>
        <taxon>Hypocreales</taxon>
        <taxon>Ophiocordycipitaceae</taxon>
        <taxon>Tolypocladium</taxon>
    </lineage>
</organism>
<feature type="transmembrane region" description="Helical" evidence="7">
    <location>
        <begin position="524"/>
        <end position="542"/>
    </location>
</feature>
<feature type="compositionally biased region" description="Basic and acidic residues" evidence="6">
    <location>
        <begin position="257"/>
        <end position="268"/>
    </location>
</feature>
<keyword evidence="9" id="KW-1185">Reference proteome</keyword>
<dbReference type="GO" id="GO:0015297">
    <property type="term" value="F:antiporter activity"/>
    <property type="evidence" value="ECO:0007669"/>
    <property type="project" value="InterPro"/>
</dbReference>
<dbReference type="InterPro" id="IPR002528">
    <property type="entry name" value="MATE_fam"/>
</dbReference>